<keyword evidence="2" id="KW-1185">Reference proteome</keyword>
<gene>
    <name evidence="1" type="ORF">CCOS01_13065</name>
</gene>
<name>A0AAJ0DW48_9PEZI</name>
<comment type="caution">
    <text evidence="1">The sequence shown here is derived from an EMBL/GenBank/DDBJ whole genome shotgun (WGS) entry which is preliminary data.</text>
</comment>
<dbReference type="AlphaFoldDB" id="A0AAJ0DW48"/>
<organism evidence="1 2">
    <name type="scientific">Colletotrichum costaricense</name>
    <dbReference type="NCBI Taxonomy" id="1209916"/>
    <lineage>
        <taxon>Eukaryota</taxon>
        <taxon>Fungi</taxon>
        <taxon>Dikarya</taxon>
        <taxon>Ascomycota</taxon>
        <taxon>Pezizomycotina</taxon>
        <taxon>Sordariomycetes</taxon>
        <taxon>Hypocreomycetidae</taxon>
        <taxon>Glomerellales</taxon>
        <taxon>Glomerellaceae</taxon>
        <taxon>Colletotrichum</taxon>
        <taxon>Colletotrichum acutatum species complex</taxon>
    </lineage>
</organism>
<protein>
    <submittedName>
        <fullName evidence="1">Uncharacterized protein</fullName>
    </submittedName>
</protein>
<evidence type="ECO:0000313" key="2">
    <source>
        <dbReference type="Proteomes" id="UP001240678"/>
    </source>
</evidence>
<reference evidence="1 2" key="1">
    <citation type="submission" date="2016-10" db="EMBL/GenBank/DDBJ databases">
        <title>The genome sequence of Colletotrichum fioriniae PJ7.</title>
        <authorList>
            <person name="Baroncelli R."/>
        </authorList>
    </citation>
    <scope>NUCLEOTIDE SEQUENCE [LARGE SCALE GENOMIC DNA]</scope>
    <source>
        <strain evidence="1 2">IMI 309622</strain>
    </source>
</reference>
<dbReference type="Proteomes" id="UP001240678">
    <property type="component" value="Unassembled WGS sequence"/>
</dbReference>
<sequence length="27" mass="3159">MSVVIDPCVHCRCPRCSRCRVERVRTP</sequence>
<accession>A0AAJ0DW48</accession>
<evidence type="ECO:0000313" key="1">
    <source>
        <dbReference type="EMBL" id="KAK1515867.1"/>
    </source>
</evidence>
<dbReference type="EMBL" id="MOOE01000016">
    <property type="protein sequence ID" value="KAK1515867.1"/>
    <property type="molecule type" value="Genomic_DNA"/>
</dbReference>
<proteinExistence type="predicted"/>